<feature type="chain" id="PRO_5039302558" description="Small secreted hydrophilic protein" evidence="2">
    <location>
        <begin position="20"/>
        <end position="104"/>
    </location>
</feature>
<comment type="caution">
    <text evidence="3">The sequence shown here is derived from an EMBL/GenBank/DDBJ whole genome shotgun (WGS) entry which is preliminary data.</text>
</comment>
<reference evidence="3 4" key="1">
    <citation type="submission" date="2019-01" db="EMBL/GenBank/DDBJ databases">
        <title>Novel species of Nocardioides.</title>
        <authorList>
            <person name="Liu Q."/>
            <person name="Xin Y.-H."/>
        </authorList>
    </citation>
    <scope>NUCLEOTIDE SEQUENCE [LARGE SCALE GENOMIC DNA]</scope>
    <source>
        <strain evidence="3 4">CGMCC 4.6882</strain>
    </source>
</reference>
<dbReference type="Proteomes" id="UP000294071">
    <property type="component" value="Unassembled WGS sequence"/>
</dbReference>
<sequence>MGPLTKGLLLVAVVVPVTAYVATTVASPTGPRPADHSPVILRDAPTGTPDPTPEPVRPEPSRNEPAEVVTPQPTPIGEDDDDEWDDDPDDDREDDDTETEQDDD</sequence>
<dbReference type="EMBL" id="SDWT01000005">
    <property type="protein sequence ID" value="RYB90002.1"/>
    <property type="molecule type" value="Genomic_DNA"/>
</dbReference>
<proteinExistence type="predicted"/>
<feature type="signal peptide" evidence="2">
    <location>
        <begin position="1"/>
        <end position="19"/>
    </location>
</feature>
<dbReference type="AlphaFoldDB" id="A0A4V1RJU5"/>
<gene>
    <name evidence="3" type="ORF">EUA93_20830</name>
</gene>
<evidence type="ECO:0008006" key="5">
    <source>
        <dbReference type="Google" id="ProtNLM"/>
    </source>
</evidence>
<evidence type="ECO:0000313" key="3">
    <source>
        <dbReference type="EMBL" id="RYB90002.1"/>
    </source>
</evidence>
<feature type="compositionally biased region" description="Basic and acidic residues" evidence="1">
    <location>
        <begin position="56"/>
        <end position="65"/>
    </location>
</feature>
<organism evidence="3 4">
    <name type="scientific">Nocardioides oleivorans</name>
    <dbReference type="NCBI Taxonomy" id="273676"/>
    <lineage>
        <taxon>Bacteria</taxon>
        <taxon>Bacillati</taxon>
        <taxon>Actinomycetota</taxon>
        <taxon>Actinomycetes</taxon>
        <taxon>Propionibacteriales</taxon>
        <taxon>Nocardioidaceae</taxon>
        <taxon>Nocardioides</taxon>
    </lineage>
</organism>
<feature type="compositionally biased region" description="Acidic residues" evidence="1">
    <location>
        <begin position="77"/>
        <end position="104"/>
    </location>
</feature>
<protein>
    <recommendedName>
        <fullName evidence="5">Small secreted hydrophilic protein</fullName>
    </recommendedName>
</protein>
<name>A0A4V1RJU5_9ACTN</name>
<evidence type="ECO:0000256" key="2">
    <source>
        <dbReference type="SAM" id="SignalP"/>
    </source>
</evidence>
<dbReference type="RefSeq" id="WP_129402274.1">
    <property type="nucleotide sequence ID" value="NZ_SDWT01000005.1"/>
</dbReference>
<keyword evidence="2" id="KW-0732">Signal</keyword>
<evidence type="ECO:0000256" key="1">
    <source>
        <dbReference type="SAM" id="MobiDB-lite"/>
    </source>
</evidence>
<accession>A0A4V1RJU5</accession>
<feature type="region of interest" description="Disordered" evidence="1">
    <location>
        <begin position="25"/>
        <end position="104"/>
    </location>
</feature>
<evidence type="ECO:0000313" key="4">
    <source>
        <dbReference type="Proteomes" id="UP000294071"/>
    </source>
</evidence>
<keyword evidence="4" id="KW-1185">Reference proteome</keyword>